<dbReference type="RefSeq" id="WP_069624357.1">
    <property type="nucleotide sequence ID" value="NZ_LPWD01000305.1"/>
</dbReference>
<dbReference type="Gene3D" id="2.30.30.40">
    <property type="entry name" value="SH3 Domains"/>
    <property type="match status" value="1"/>
</dbReference>
<sequence>MSSHDPRRHVYRADLAAEHLRGQVDAARYVAGEPRQVGAASLPVRREPRFDAMLDTEALHGETVTVYDEREGWAWVQLDHDGYVGYLPSAGLVPIAAPPTHRVSALRTYVFPAPDSKAPPLAMLSLNARIAVAEDGGRYLKLEGGGYVYASHVVPLDQHAEDFVAVAEAFLGTPYLWGGRTSVGLDCSGLVQLAAAAAGYKVPRDADMQAAEAGELIAWQESGTLRRGDLVFWDGHVGIMTSGEDFLHANAYHMAVVLERFHEAPRAH</sequence>
<keyword evidence="7" id="KW-1185">Reference proteome</keyword>
<evidence type="ECO:0000313" key="7">
    <source>
        <dbReference type="Proteomes" id="UP000095042"/>
    </source>
</evidence>
<dbReference type="InterPro" id="IPR038765">
    <property type="entry name" value="Papain-like_cys_pep_sf"/>
</dbReference>
<dbReference type="GO" id="GO:0008234">
    <property type="term" value="F:cysteine-type peptidase activity"/>
    <property type="evidence" value="ECO:0007669"/>
    <property type="project" value="UniProtKB-KW"/>
</dbReference>
<keyword evidence="2" id="KW-0645">Protease</keyword>
<dbReference type="Pfam" id="PF00877">
    <property type="entry name" value="NLPC_P60"/>
    <property type="match status" value="1"/>
</dbReference>
<protein>
    <recommendedName>
        <fullName evidence="5">NlpC/P60 domain-containing protein</fullName>
    </recommendedName>
</protein>
<dbReference type="InterPro" id="IPR041382">
    <property type="entry name" value="SH3_16"/>
</dbReference>
<dbReference type="PANTHER" id="PTHR47053:SF1">
    <property type="entry name" value="MUREIN DD-ENDOPEPTIDASE MEPH-RELATED"/>
    <property type="match status" value="1"/>
</dbReference>
<comment type="caution">
    <text evidence="6">The sequence shown here is derived from an EMBL/GenBank/DDBJ whole genome shotgun (WGS) entry which is preliminary data.</text>
</comment>
<evidence type="ECO:0000256" key="1">
    <source>
        <dbReference type="ARBA" id="ARBA00007074"/>
    </source>
</evidence>
<dbReference type="Gene3D" id="3.90.1720.10">
    <property type="entry name" value="endopeptidase domain like (from Nostoc punctiforme)"/>
    <property type="match status" value="1"/>
</dbReference>
<dbReference type="OrthoDB" id="9813368at2"/>
<evidence type="ECO:0000259" key="5">
    <source>
        <dbReference type="PROSITE" id="PS51935"/>
    </source>
</evidence>
<reference evidence="6 7" key="1">
    <citation type="journal article" date="2016" name="Environ. Microbiol.">
        <title>New Methyloceanibacter diversity from North Sea sediments includes methanotroph containing solely the soluble methane monooxygenase.</title>
        <authorList>
            <person name="Vekeman B."/>
            <person name="Kerckhof F.M."/>
            <person name="Cremers G."/>
            <person name="de Vos P."/>
            <person name="Vandamme P."/>
            <person name="Boon N."/>
            <person name="Op den Camp H.J."/>
            <person name="Heylen K."/>
        </authorList>
    </citation>
    <scope>NUCLEOTIDE SEQUENCE [LARGE SCALE GENOMIC DNA]</scope>
    <source>
        <strain evidence="6 7">R-67177</strain>
    </source>
</reference>
<accession>A0A1E3W9F3</accession>
<keyword evidence="3" id="KW-0378">Hydrolase</keyword>
<organism evidence="6 7">
    <name type="scientific">Methyloceanibacter marginalis</name>
    <dbReference type="NCBI Taxonomy" id="1774971"/>
    <lineage>
        <taxon>Bacteria</taxon>
        <taxon>Pseudomonadati</taxon>
        <taxon>Pseudomonadota</taxon>
        <taxon>Alphaproteobacteria</taxon>
        <taxon>Hyphomicrobiales</taxon>
        <taxon>Hyphomicrobiaceae</taxon>
        <taxon>Methyloceanibacter</taxon>
    </lineage>
</organism>
<feature type="domain" description="NlpC/P60" evidence="5">
    <location>
        <begin position="157"/>
        <end position="268"/>
    </location>
</feature>
<dbReference type="AlphaFoldDB" id="A0A1E3W9F3"/>
<evidence type="ECO:0000313" key="6">
    <source>
        <dbReference type="EMBL" id="ODS02455.1"/>
    </source>
</evidence>
<dbReference type="Pfam" id="PF18348">
    <property type="entry name" value="SH3_16"/>
    <property type="match status" value="1"/>
</dbReference>
<dbReference type="SUPFAM" id="SSF54001">
    <property type="entry name" value="Cysteine proteinases"/>
    <property type="match status" value="1"/>
</dbReference>
<evidence type="ECO:0000256" key="4">
    <source>
        <dbReference type="ARBA" id="ARBA00022807"/>
    </source>
</evidence>
<proteinExistence type="inferred from homology"/>
<dbReference type="InterPro" id="IPR051202">
    <property type="entry name" value="Peptidase_C40"/>
</dbReference>
<comment type="similarity">
    <text evidence="1">Belongs to the peptidase C40 family.</text>
</comment>
<evidence type="ECO:0000256" key="2">
    <source>
        <dbReference type="ARBA" id="ARBA00022670"/>
    </source>
</evidence>
<dbReference type="GO" id="GO:0006508">
    <property type="term" value="P:proteolysis"/>
    <property type="evidence" value="ECO:0007669"/>
    <property type="project" value="UniProtKB-KW"/>
</dbReference>
<dbReference type="PROSITE" id="PS51935">
    <property type="entry name" value="NLPC_P60"/>
    <property type="match status" value="1"/>
</dbReference>
<dbReference type="InterPro" id="IPR000064">
    <property type="entry name" value="NLP_P60_dom"/>
</dbReference>
<gene>
    <name evidence="6" type="ORF">AUC71_15270</name>
</gene>
<dbReference type="EMBL" id="LPWD01000305">
    <property type="protein sequence ID" value="ODS02455.1"/>
    <property type="molecule type" value="Genomic_DNA"/>
</dbReference>
<dbReference type="PANTHER" id="PTHR47053">
    <property type="entry name" value="MUREIN DD-ENDOPEPTIDASE MEPH-RELATED"/>
    <property type="match status" value="1"/>
</dbReference>
<dbReference type="Proteomes" id="UP000095042">
    <property type="component" value="Unassembled WGS sequence"/>
</dbReference>
<evidence type="ECO:0000256" key="3">
    <source>
        <dbReference type="ARBA" id="ARBA00022801"/>
    </source>
</evidence>
<name>A0A1E3W9F3_9HYPH</name>
<keyword evidence="4" id="KW-0788">Thiol protease</keyword>